<evidence type="ECO:0000313" key="2">
    <source>
        <dbReference type="EMBL" id="MCB5197088.1"/>
    </source>
</evidence>
<feature type="transmembrane region" description="Helical" evidence="1">
    <location>
        <begin position="183"/>
        <end position="202"/>
    </location>
</feature>
<evidence type="ECO:0000256" key="1">
    <source>
        <dbReference type="SAM" id="Phobius"/>
    </source>
</evidence>
<feature type="transmembrane region" description="Helical" evidence="1">
    <location>
        <begin position="60"/>
        <end position="80"/>
    </location>
</feature>
<keyword evidence="3" id="KW-1185">Reference proteome</keyword>
<protein>
    <submittedName>
        <fullName evidence="2">ABC-2 family transporter protein</fullName>
    </submittedName>
</protein>
<keyword evidence="1" id="KW-1133">Transmembrane helix</keyword>
<reference evidence="2 3" key="1">
    <citation type="submission" date="2021-10" db="EMBL/GenBank/DDBJ databases">
        <authorList>
            <person name="Chen M."/>
        </authorList>
    </citation>
    <scope>NUCLEOTIDE SEQUENCE [LARGE SCALE GENOMIC DNA]</scope>
    <source>
        <strain evidence="2 3">H3-26</strain>
    </source>
</reference>
<dbReference type="PANTHER" id="PTHR36832:SF1">
    <property type="entry name" value="SLR1174 PROTEIN"/>
    <property type="match status" value="1"/>
</dbReference>
<keyword evidence="1" id="KW-0812">Transmembrane</keyword>
<comment type="caution">
    <text evidence="2">The sequence shown here is derived from an EMBL/GenBank/DDBJ whole genome shotgun (WGS) entry which is preliminary data.</text>
</comment>
<name>A0ABS8BMX6_9NEIS</name>
<feature type="transmembrane region" description="Helical" evidence="1">
    <location>
        <begin position="28"/>
        <end position="48"/>
    </location>
</feature>
<accession>A0ABS8BMX6</accession>
<gene>
    <name evidence="2" type="ORF">LG219_12505</name>
</gene>
<feature type="transmembrane region" description="Helical" evidence="1">
    <location>
        <begin position="146"/>
        <end position="171"/>
    </location>
</feature>
<organism evidence="2 3">
    <name type="scientific">Deefgea salmonis</name>
    <dbReference type="NCBI Taxonomy" id="2875502"/>
    <lineage>
        <taxon>Bacteria</taxon>
        <taxon>Pseudomonadati</taxon>
        <taxon>Pseudomonadota</taxon>
        <taxon>Betaproteobacteria</taxon>
        <taxon>Neisseriales</taxon>
        <taxon>Chitinibacteraceae</taxon>
        <taxon>Deefgea</taxon>
    </lineage>
</organism>
<sequence>MLGIPFKGCAALAWGSARLVATDRKGRWLVTTGYLIAMWLLYYLWAALYADSPTRAGMTFNSAVLHVLVAQTLLAFLPAGTDWRLAREIRSGEVATQLIQPMSLPLRQFAISVGRALAQAIYILPAFALFLWYFDLSLMPKTIPLALASIGLSFVLLFCIDFVVALAGFIATDLWGITASKDALVMFLGGALIPMAFFPAGFREVLGYLPFGHFFNTPIGYITGEIVSVQPLLIQAAWALSFVAAAAWAGRVVLRKLIVFGA</sequence>
<evidence type="ECO:0000313" key="3">
    <source>
        <dbReference type="Proteomes" id="UP001198034"/>
    </source>
</evidence>
<feature type="transmembrane region" description="Helical" evidence="1">
    <location>
        <begin position="116"/>
        <end position="134"/>
    </location>
</feature>
<proteinExistence type="predicted"/>
<dbReference type="PANTHER" id="PTHR36832">
    <property type="entry name" value="SLR1174 PROTEIN-RELATED"/>
    <property type="match status" value="1"/>
</dbReference>
<dbReference type="RefSeq" id="WP_226764814.1">
    <property type="nucleotide sequence ID" value="NZ_JAJAWG010000009.1"/>
</dbReference>
<dbReference type="Pfam" id="PF06182">
    <property type="entry name" value="ABC2_membrane_6"/>
    <property type="match status" value="1"/>
</dbReference>
<dbReference type="InterPro" id="IPR010390">
    <property type="entry name" value="ABC-2_transporter-like"/>
</dbReference>
<dbReference type="EMBL" id="JAJAWG010000009">
    <property type="protein sequence ID" value="MCB5197088.1"/>
    <property type="molecule type" value="Genomic_DNA"/>
</dbReference>
<keyword evidence="1" id="KW-0472">Membrane</keyword>
<feature type="transmembrane region" description="Helical" evidence="1">
    <location>
        <begin position="232"/>
        <end position="254"/>
    </location>
</feature>
<dbReference type="Proteomes" id="UP001198034">
    <property type="component" value="Unassembled WGS sequence"/>
</dbReference>